<dbReference type="SUPFAM" id="SSF53448">
    <property type="entry name" value="Nucleotide-diphospho-sugar transferases"/>
    <property type="match status" value="1"/>
</dbReference>
<dbReference type="PANTHER" id="PTHR32385">
    <property type="entry name" value="MANNOSYL PHOSPHORYLINOSITOL CERAMIDE SYNTHASE"/>
    <property type="match status" value="1"/>
</dbReference>
<reference evidence="4 5" key="1">
    <citation type="submission" date="2024-10" db="EMBL/GenBank/DDBJ databases">
        <title>Updated reference genomes for cyclostephanoid diatoms.</title>
        <authorList>
            <person name="Roberts W.R."/>
            <person name="Alverson A.J."/>
        </authorList>
    </citation>
    <scope>NUCLEOTIDE SEQUENCE [LARGE SCALE GENOMIC DNA]</scope>
    <source>
        <strain evidence="4 5">AJA276-08</strain>
    </source>
</reference>
<organism evidence="4 5">
    <name type="scientific">Stephanodiscus triporus</name>
    <dbReference type="NCBI Taxonomy" id="2934178"/>
    <lineage>
        <taxon>Eukaryota</taxon>
        <taxon>Sar</taxon>
        <taxon>Stramenopiles</taxon>
        <taxon>Ochrophyta</taxon>
        <taxon>Bacillariophyta</taxon>
        <taxon>Coscinodiscophyceae</taxon>
        <taxon>Thalassiosirophycidae</taxon>
        <taxon>Stephanodiscales</taxon>
        <taxon>Stephanodiscaceae</taxon>
        <taxon>Stephanodiscus</taxon>
    </lineage>
</organism>
<dbReference type="GO" id="GO:0016740">
    <property type="term" value="F:transferase activity"/>
    <property type="evidence" value="ECO:0007669"/>
    <property type="project" value="UniProtKB-KW"/>
</dbReference>
<feature type="region of interest" description="Disordered" evidence="2">
    <location>
        <begin position="28"/>
        <end position="52"/>
    </location>
</feature>
<evidence type="ECO:0000256" key="2">
    <source>
        <dbReference type="SAM" id="MobiDB-lite"/>
    </source>
</evidence>
<sequence>MTVKSPELGLLTREKMAIVRRTSMLKSESNLNNAARPSDTSPGQFARSSSAGADMVAQRRGRWLMCRPRPIYWRGLPRKFLHRLKSHITQRNPIHVAIFGMLFLIIFYHCVIVLVGPRGSIKGGHLGNMWDQFVRDCTRYETMSRWREEIRSELHIPISYKEMEGALLEPHFYPLDVIIKTRPNSAVVEMLLREKRRLRIFDSLVRSANSSAERCSREQNISVAIPTTLLQLLPQYEQPVLPPYWIARSDLMDLDVIAIHSSDVNASSQAIKSCQEISPMNHKFSDLHCLAYNIGGMQMSDSVVLHKSRPQVDDVFSMMGRSKTDRHQNELGGGNCNSRVGYAIFSNVPTPDDELRKASAISSQVTTIFAAFPPNHLGYLCIPPFEHSVGISPYNEVNKELSFQSTFANKLLTEIESKDFKSTSSVWGLATLTCDFANGGDDIIANCCDRVSVSLFDSINGWDVSRFLKNEQMHQKSDERRHYLIFTSSKSISFEDEIGVSNQSNMVSVKIKEYNNNRKSTRHHKESIQMELRNIHRCEPGWFCNRCLQSSRYGSFSNCASTCGECAVAAICSGENTKSSRVKIDVEVTGLARPRTTSGESLSHAARQNRIPRIIHQTYFEQIDMEKYPQLLRLQNTWKASGWQYRFYTDDTARHFIETNYPPRFASVFDALLPGAYKADFFRYLVLFQEGGIYVDVDVMLNTNLDTFLSPDLAFFAPLDAVGSFADEKFCLWNGLLGSAPAHPVLANVVEWMVNLVSNRADMYDMERTVCKFSGEDQIENWKVRTEPGLMLSGPCALGLALNNAVGNEPLFKFSPGLMTREGYNRKKVEGLDSDAIGNVMILSVDKNDLGAFRFNDPERNVMIASTDLPGLSKAALVYESSSQNLRSRIILKKSKPHYSISTTGQQLWGTHDVYADDLVEDEIVSLVVSYK</sequence>
<dbReference type="EMBL" id="JALLAZ020001851">
    <property type="protein sequence ID" value="KAL3761471.1"/>
    <property type="molecule type" value="Genomic_DNA"/>
</dbReference>
<keyword evidence="3" id="KW-0812">Transmembrane</keyword>
<accession>A0ABD3MF96</accession>
<dbReference type="GO" id="GO:0006673">
    <property type="term" value="P:inositol phosphoceramide metabolic process"/>
    <property type="evidence" value="ECO:0007669"/>
    <property type="project" value="UniProtKB-ARBA"/>
</dbReference>
<feature type="transmembrane region" description="Helical" evidence="3">
    <location>
        <begin position="94"/>
        <end position="116"/>
    </location>
</feature>
<evidence type="ECO:0000256" key="1">
    <source>
        <dbReference type="ARBA" id="ARBA00022679"/>
    </source>
</evidence>
<dbReference type="AlphaFoldDB" id="A0ABD3MF96"/>
<dbReference type="InterPro" id="IPR007577">
    <property type="entry name" value="GlycoTrfase_DXD_sugar-bd_CS"/>
</dbReference>
<proteinExistence type="predicted"/>
<keyword evidence="3" id="KW-1133">Transmembrane helix</keyword>
<keyword evidence="3" id="KW-0472">Membrane</keyword>
<evidence type="ECO:0000313" key="5">
    <source>
        <dbReference type="Proteomes" id="UP001530315"/>
    </source>
</evidence>
<dbReference type="PANTHER" id="PTHR32385:SF15">
    <property type="entry name" value="INOSITOL PHOSPHOCERAMIDE MANNOSYLTRANSFERASE 1"/>
    <property type="match status" value="1"/>
</dbReference>
<dbReference type="InterPro" id="IPR029044">
    <property type="entry name" value="Nucleotide-diphossugar_trans"/>
</dbReference>
<evidence type="ECO:0000313" key="4">
    <source>
        <dbReference type="EMBL" id="KAL3761471.1"/>
    </source>
</evidence>
<dbReference type="InterPro" id="IPR051706">
    <property type="entry name" value="Glycosyltransferase_domain"/>
</dbReference>
<keyword evidence="1" id="KW-0808">Transferase</keyword>
<dbReference type="Pfam" id="PF04488">
    <property type="entry name" value="Gly_transf_sug"/>
    <property type="match status" value="1"/>
</dbReference>
<dbReference type="GO" id="GO:0016020">
    <property type="term" value="C:membrane"/>
    <property type="evidence" value="ECO:0007669"/>
    <property type="project" value="GOC"/>
</dbReference>
<feature type="compositionally biased region" description="Polar residues" evidence="2">
    <location>
        <begin position="28"/>
        <end position="51"/>
    </location>
</feature>
<dbReference type="Proteomes" id="UP001530315">
    <property type="component" value="Unassembled WGS sequence"/>
</dbReference>
<dbReference type="GO" id="GO:0006688">
    <property type="term" value="P:glycosphingolipid biosynthetic process"/>
    <property type="evidence" value="ECO:0007669"/>
    <property type="project" value="UniProtKB-ARBA"/>
</dbReference>
<evidence type="ECO:0000256" key="3">
    <source>
        <dbReference type="SAM" id="Phobius"/>
    </source>
</evidence>
<gene>
    <name evidence="4" type="ORF">ACHAW5_001401</name>
</gene>
<keyword evidence="5" id="KW-1185">Reference proteome</keyword>
<protein>
    <submittedName>
        <fullName evidence="4">Uncharacterized protein</fullName>
    </submittedName>
</protein>
<dbReference type="Gene3D" id="3.90.550.20">
    <property type="match status" value="1"/>
</dbReference>
<comment type="caution">
    <text evidence="4">The sequence shown here is derived from an EMBL/GenBank/DDBJ whole genome shotgun (WGS) entry which is preliminary data.</text>
</comment>
<name>A0ABD3MF96_9STRA</name>